<feature type="domain" description="DUF4758" evidence="2">
    <location>
        <begin position="307"/>
        <end position="438"/>
    </location>
</feature>
<comment type="caution">
    <text evidence="3">The sequence shown here is derived from an EMBL/GenBank/DDBJ whole genome shotgun (WGS) entry which is preliminary data.</text>
</comment>
<feature type="region of interest" description="Disordered" evidence="1">
    <location>
        <begin position="764"/>
        <end position="809"/>
    </location>
</feature>
<dbReference type="PANTHER" id="PTHR39072:SF3">
    <property type="entry name" value="RE48511P"/>
    <property type="match status" value="1"/>
</dbReference>
<dbReference type="Pfam" id="PF15950">
    <property type="entry name" value="DUF4758"/>
    <property type="match status" value="1"/>
</dbReference>
<dbReference type="InParanoid" id="A0A1V9WZR4"/>
<sequence>MSRDPTSGHAAVSADAKTRSTCVPPLASAIHRLLRFIWGRTSAAEVTSVVAWSFAFGPICVRVRPPSGRVAPPFARACHRAEGSGIPQPNVTYPFFSPVPAFSKTVTASTQRPFTLSTFVVPPATTTTTSSESGPSQAVYVPDFPADANALDTDAPTAEGSADPANGNGGHETLTTTKRPAPVLYRHGKILELPQTGPDSAAKRVQTLRPHRLGLYPTELVPVFEPSSSSEELTPVLPSSSMETFMALEPISSSLIEPVSMTTMDPRDVRLTRTVSTPQPVTQASALPSKTSHGIDKTVTLFGFVDFTTSLSGTKIVFKPTATRRAESPQEMMAPASSPHDFGHLFKSSSIEPLLPVRPAKLESPARKFGSTSSRNAAAINPPAIQPSQTKSDKYKTGLVKSKSGTTVNDGVTTEFTTLVYGTFIQGSYAHVIRSTSSIYATPTSTMDATTTTMIGSETSMASAGRPLPVPEGQGEGPPAISDSHVVLDGSLSQVVPSAVIITEGFILPGAAAPSAAVPSAAVPSSAGTSSIATSSVATSSVATSSVVTSSVTTSSVATSSAAASTATTSTAATTSAAAPVEDISPSATVNIITPSKLITSGFILPVNRLVSEELAAESTTAEVGEASTEEDISNAFSMESLAESSKTIPSDEPSSSMTIEYFTPNRTPESSDPPPIEPTSITVFTTYTHFTTAYNSGTATLVSSHEVVSNVHRMLPRPSSESSSSQERTPISSLPTESLRHMILIVSPSSSISSSVLSVSSETPPLTSAFSPSPVADAPVPRSSSDPPPKTNSAAATPPPPPPAKAAFGAASSSYDYTTYTYYTTFIRKGATSITSRTSSQQVLEPPVLVEAGEIYLNAMSARSNVDMGAVSASATTTCRGGHDSLTPHEAPDGYERLQRVVSNLYVATDPASIAPTASVQLTGPVTSTYFTTYTYYTTFFRRGSSRIKSREKVETNLVTIHPPSTITATTEVTTNEQQQTNNTKSSILPCFGPLAGEAAASER</sequence>
<organism evidence="3 4">
    <name type="scientific">Tropilaelaps mercedesae</name>
    <dbReference type="NCBI Taxonomy" id="418985"/>
    <lineage>
        <taxon>Eukaryota</taxon>
        <taxon>Metazoa</taxon>
        <taxon>Ecdysozoa</taxon>
        <taxon>Arthropoda</taxon>
        <taxon>Chelicerata</taxon>
        <taxon>Arachnida</taxon>
        <taxon>Acari</taxon>
        <taxon>Parasitiformes</taxon>
        <taxon>Mesostigmata</taxon>
        <taxon>Gamasina</taxon>
        <taxon>Dermanyssoidea</taxon>
        <taxon>Laelapidae</taxon>
        <taxon>Tropilaelaps</taxon>
    </lineage>
</organism>
<accession>A0A1V9WZR4</accession>
<proteinExistence type="predicted"/>
<protein>
    <recommendedName>
        <fullName evidence="2">DUF4758 domain-containing protein</fullName>
    </recommendedName>
</protein>
<reference evidence="3 4" key="1">
    <citation type="journal article" date="2017" name="Gigascience">
        <title>Draft genome of the honey bee ectoparasitic mite, Tropilaelaps mercedesae, is shaped by the parasitic life history.</title>
        <authorList>
            <person name="Dong X."/>
            <person name="Armstrong S.D."/>
            <person name="Xia D."/>
            <person name="Makepeace B.L."/>
            <person name="Darby A.C."/>
            <person name="Kadowaki T."/>
        </authorList>
    </citation>
    <scope>NUCLEOTIDE SEQUENCE [LARGE SCALE GENOMIC DNA]</scope>
    <source>
        <strain evidence="3">Wuxi-XJTLU</strain>
    </source>
</reference>
<evidence type="ECO:0000313" key="4">
    <source>
        <dbReference type="Proteomes" id="UP000192247"/>
    </source>
</evidence>
<evidence type="ECO:0000313" key="3">
    <source>
        <dbReference type="EMBL" id="OQR66592.1"/>
    </source>
</evidence>
<dbReference type="PANTHER" id="PTHR39072">
    <property type="entry name" value="RE48511P"/>
    <property type="match status" value="1"/>
</dbReference>
<dbReference type="OrthoDB" id="6430068at2759"/>
<dbReference type="Proteomes" id="UP000192247">
    <property type="component" value="Unassembled WGS sequence"/>
</dbReference>
<dbReference type="AlphaFoldDB" id="A0A1V9WZR4"/>
<dbReference type="InterPro" id="IPR031866">
    <property type="entry name" value="DUF4758"/>
</dbReference>
<name>A0A1V9WZR4_9ACAR</name>
<feature type="region of interest" description="Disordered" evidence="1">
    <location>
        <begin position="364"/>
        <end position="407"/>
    </location>
</feature>
<evidence type="ECO:0000259" key="2">
    <source>
        <dbReference type="Pfam" id="PF15950"/>
    </source>
</evidence>
<dbReference type="EMBL" id="MNPL01031805">
    <property type="protein sequence ID" value="OQR66592.1"/>
    <property type="molecule type" value="Genomic_DNA"/>
</dbReference>
<gene>
    <name evidence="3" type="ORF">BIW11_14051</name>
</gene>
<dbReference type="STRING" id="418985.A0A1V9WZR4"/>
<evidence type="ECO:0000256" key="1">
    <source>
        <dbReference type="SAM" id="MobiDB-lite"/>
    </source>
</evidence>
<feature type="region of interest" description="Disordered" evidence="1">
    <location>
        <begin position="147"/>
        <end position="176"/>
    </location>
</feature>
<feature type="region of interest" description="Disordered" evidence="1">
    <location>
        <begin position="558"/>
        <end position="579"/>
    </location>
</feature>
<keyword evidence="4" id="KW-1185">Reference proteome</keyword>
<feature type="region of interest" description="Disordered" evidence="1">
    <location>
        <begin position="716"/>
        <end position="736"/>
    </location>
</feature>
<feature type="compositionally biased region" description="Low complexity" evidence="1">
    <location>
        <begin position="717"/>
        <end position="734"/>
    </location>
</feature>